<sequence>MIQQASLKLKCQEDNHKEEIDFICYHEFFNSLIPFIESNNKECDNLIDDLNKCVETLNQSFSQLTKGIRNKYSLVKERLVNMNSYQINDYLNSTIKLMEYKQSISKIIQEQIKKLNHAFNNLYEQLQLSSFNYYQIDENNIQRAEDLCNQGKKLYSDLNYNEALTYFDKSIVINPSNQESLLYKGFNKSIIIIGSCLRMLNKYEDAITWLDKALAIDPKHVVSLCIKGDCLRLLKQFDKSEKILHQAIQLNPNHTVSLDSLGICLQDQQKYQEALIYYERSLKVQSNNQWTKNQKEFCEQKLIK</sequence>
<gene>
    <name evidence="4" type="ORF">POCTA_138.1.T0850019</name>
</gene>
<evidence type="ECO:0000256" key="2">
    <source>
        <dbReference type="ARBA" id="ARBA00022803"/>
    </source>
</evidence>
<dbReference type="PROSITE" id="PS50005">
    <property type="entry name" value="TPR"/>
    <property type="match status" value="3"/>
</dbReference>
<dbReference type="PANTHER" id="PTHR44943">
    <property type="entry name" value="CELLULOSE SYNTHASE OPERON PROTEIN C"/>
    <property type="match status" value="1"/>
</dbReference>
<dbReference type="InterPro" id="IPR051685">
    <property type="entry name" value="Ycf3/AcsC/BcsC/TPR_MFPF"/>
</dbReference>
<feature type="repeat" description="TPR" evidence="3">
    <location>
        <begin position="187"/>
        <end position="220"/>
    </location>
</feature>
<keyword evidence="1" id="KW-0677">Repeat</keyword>
<evidence type="ECO:0000313" key="5">
    <source>
        <dbReference type="Proteomes" id="UP000683925"/>
    </source>
</evidence>
<evidence type="ECO:0008006" key="6">
    <source>
        <dbReference type="Google" id="ProtNLM"/>
    </source>
</evidence>
<organism evidence="4 5">
    <name type="scientific">Paramecium octaurelia</name>
    <dbReference type="NCBI Taxonomy" id="43137"/>
    <lineage>
        <taxon>Eukaryota</taxon>
        <taxon>Sar</taxon>
        <taxon>Alveolata</taxon>
        <taxon>Ciliophora</taxon>
        <taxon>Intramacronucleata</taxon>
        <taxon>Oligohymenophorea</taxon>
        <taxon>Peniculida</taxon>
        <taxon>Parameciidae</taxon>
        <taxon>Paramecium</taxon>
    </lineage>
</organism>
<dbReference type="SMART" id="SM00028">
    <property type="entry name" value="TPR"/>
    <property type="match status" value="4"/>
</dbReference>
<keyword evidence="5" id="KW-1185">Reference proteome</keyword>
<dbReference type="OrthoDB" id="310033at2759"/>
<dbReference type="PANTHER" id="PTHR44943:SF4">
    <property type="entry name" value="TPR REPEAT-CONTAINING PROTEIN MJ0798"/>
    <property type="match status" value="1"/>
</dbReference>
<name>A0A8S1WB86_PAROT</name>
<evidence type="ECO:0000313" key="4">
    <source>
        <dbReference type="EMBL" id="CAD8185179.1"/>
    </source>
</evidence>
<reference evidence="4" key="1">
    <citation type="submission" date="2021-01" db="EMBL/GenBank/DDBJ databases">
        <authorList>
            <consortium name="Genoscope - CEA"/>
            <person name="William W."/>
        </authorList>
    </citation>
    <scope>NUCLEOTIDE SEQUENCE</scope>
</reference>
<dbReference type="InterPro" id="IPR019734">
    <property type="entry name" value="TPR_rpt"/>
</dbReference>
<dbReference type="AlphaFoldDB" id="A0A8S1WB86"/>
<feature type="repeat" description="TPR" evidence="3">
    <location>
        <begin position="255"/>
        <end position="288"/>
    </location>
</feature>
<accession>A0A8S1WB86</accession>
<keyword evidence="2 3" id="KW-0802">TPR repeat</keyword>
<evidence type="ECO:0000256" key="3">
    <source>
        <dbReference type="PROSITE-ProRule" id="PRU00339"/>
    </source>
</evidence>
<dbReference type="Proteomes" id="UP000683925">
    <property type="component" value="Unassembled WGS sequence"/>
</dbReference>
<dbReference type="Pfam" id="PF12895">
    <property type="entry name" value="ANAPC3"/>
    <property type="match status" value="1"/>
</dbReference>
<comment type="caution">
    <text evidence="4">The sequence shown here is derived from an EMBL/GenBank/DDBJ whole genome shotgun (WGS) entry which is preliminary data.</text>
</comment>
<protein>
    <recommendedName>
        <fullName evidence="6">Tetratricopeptide repeat protein</fullName>
    </recommendedName>
</protein>
<evidence type="ECO:0000256" key="1">
    <source>
        <dbReference type="ARBA" id="ARBA00022737"/>
    </source>
</evidence>
<proteinExistence type="predicted"/>
<dbReference type="EMBL" id="CAJJDP010000084">
    <property type="protein sequence ID" value="CAD8185179.1"/>
    <property type="molecule type" value="Genomic_DNA"/>
</dbReference>
<feature type="repeat" description="TPR" evidence="3">
    <location>
        <begin position="144"/>
        <end position="177"/>
    </location>
</feature>